<gene>
    <name evidence="3" type="ORF">NG895_20675</name>
</gene>
<reference evidence="3" key="1">
    <citation type="submission" date="2022-06" db="EMBL/GenBank/DDBJ databases">
        <title>Aeoliella straminimaris, a novel planctomycete from sediments.</title>
        <authorList>
            <person name="Vitorino I.R."/>
            <person name="Lage O.M."/>
        </authorList>
    </citation>
    <scope>NUCLEOTIDE SEQUENCE</scope>
    <source>
        <strain evidence="3">ICT_H6.2</strain>
    </source>
</reference>
<feature type="chain" id="PRO_5040901439" evidence="2">
    <location>
        <begin position="26"/>
        <end position="502"/>
    </location>
</feature>
<evidence type="ECO:0000313" key="3">
    <source>
        <dbReference type="EMBL" id="MCO6046321.1"/>
    </source>
</evidence>
<dbReference type="AlphaFoldDB" id="A0A9X2FIR8"/>
<dbReference type="Proteomes" id="UP001155241">
    <property type="component" value="Unassembled WGS sequence"/>
</dbReference>
<evidence type="ECO:0000313" key="4">
    <source>
        <dbReference type="Proteomes" id="UP001155241"/>
    </source>
</evidence>
<dbReference type="RefSeq" id="WP_252854433.1">
    <property type="nucleotide sequence ID" value="NZ_JAMXLR010000072.1"/>
</dbReference>
<evidence type="ECO:0000256" key="1">
    <source>
        <dbReference type="SAM" id="MobiDB-lite"/>
    </source>
</evidence>
<evidence type="ECO:0000256" key="2">
    <source>
        <dbReference type="SAM" id="SignalP"/>
    </source>
</evidence>
<dbReference type="InterPro" id="IPR011446">
    <property type="entry name" value="BBP7"/>
</dbReference>
<comment type="caution">
    <text evidence="3">The sequence shown here is derived from an EMBL/GenBank/DDBJ whole genome shotgun (WGS) entry which is preliminary data.</text>
</comment>
<dbReference type="EMBL" id="JAMXLR010000072">
    <property type="protein sequence ID" value="MCO6046321.1"/>
    <property type="molecule type" value="Genomic_DNA"/>
</dbReference>
<dbReference type="Pfam" id="PF07585">
    <property type="entry name" value="BBP7"/>
    <property type="match status" value="1"/>
</dbReference>
<keyword evidence="2" id="KW-0732">Signal</keyword>
<proteinExistence type="predicted"/>
<protein>
    <submittedName>
        <fullName evidence="3">BBP7 family outer membrane beta-barrel protein</fullName>
    </submittedName>
</protein>
<organism evidence="3 4">
    <name type="scientific">Aeoliella straminimaris</name>
    <dbReference type="NCBI Taxonomy" id="2954799"/>
    <lineage>
        <taxon>Bacteria</taxon>
        <taxon>Pseudomonadati</taxon>
        <taxon>Planctomycetota</taxon>
        <taxon>Planctomycetia</taxon>
        <taxon>Pirellulales</taxon>
        <taxon>Lacipirellulaceae</taxon>
        <taxon>Aeoliella</taxon>
    </lineage>
</organism>
<feature type="region of interest" description="Disordered" evidence="1">
    <location>
        <begin position="165"/>
        <end position="198"/>
    </location>
</feature>
<name>A0A9X2FIR8_9BACT</name>
<feature type="region of interest" description="Disordered" evidence="1">
    <location>
        <begin position="235"/>
        <end position="263"/>
    </location>
</feature>
<sequence length="502" mass="55594">MSASSLKTTLLAVLIATGLASRAAAQVDCACSPFYCPSNDMRFFEPVDLDLDCRGCDCHCGFYFNYDKLAWATTGERFQVGDPDTVQRSFGAWGGVPLDPETGDPIVPPLIRNSIQSAVPRAVFDTGDRYEFGYWSEDGKGWQMSVLNGPDNIQGMNLGLFQTVRGTATNPDNDDDDDPDLPINDGNPLDDDGPPYSPLGSVFVSFRTDPGFLAGFLDIDEGEIGSDVLDDDDVGDGWLDGNNEADDRNNNGQHGAQGFDTDGDGEVDTIIFVPPDYGDLVTLTTDYNIVTTRNTLKINGFELMRSYRLSNDHFLVRNQNNHFEVSFGARYLQFKDDFLFEGQDGFIMGDGRWDTLIVNNIVGPQVGFDWKHVLGRWTLQTDGKFMCGYNIQDWSQDGYIMEGAVPGRNNHPLYARGYSFSYGRNEDDFSPVGELRLNAKYRLTDNINLKLGWTGTYAGAVRRASTSVDYALFEDGNVMGFRTDGEQNLFTNGVNVGVEIRQ</sequence>
<accession>A0A9X2FIR8</accession>
<keyword evidence="4" id="KW-1185">Reference proteome</keyword>
<feature type="signal peptide" evidence="2">
    <location>
        <begin position="1"/>
        <end position="25"/>
    </location>
</feature>